<dbReference type="PANTHER" id="PTHR13923:SF11">
    <property type="entry name" value="SECRETORY 31, ISOFORM D"/>
    <property type="match status" value="1"/>
</dbReference>
<feature type="region of interest" description="Disordered" evidence="4">
    <location>
        <begin position="372"/>
        <end position="440"/>
    </location>
</feature>
<evidence type="ECO:0000256" key="4">
    <source>
        <dbReference type="SAM" id="MobiDB-lite"/>
    </source>
</evidence>
<dbReference type="Gene3D" id="1.25.40.1030">
    <property type="match status" value="1"/>
</dbReference>
<keyword evidence="2" id="KW-0853">WD repeat</keyword>
<keyword evidence="3" id="KW-0677">Repeat</keyword>
<gene>
    <name evidence="5" type="ORF">OESDEN_11977</name>
</gene>
<feature type="compositionally biased region" description="Polar residues" evidence="4">
    <location>
        <begin position="115"/>
        <end position="130"/>
    </location>
</feature>
<reference evidence="5 6" key="1">
    <citation type="submission" date="2014-03" db="EMBL/GenBank/DDBJ databases">
        <title>Draft genome of the hookworm Oesophagostomum dentatum.</title>
        <authorList>
            <person name="Mitreva M."/>
        </authorList>
    </citation>
    <scope>NUCLEOTIDE SEQUENCE [LARGE SCALE GENOMIC DNA]</scope>
    <source>
        <strain evidence="5 6">OD-Hann</strain>
    </source>
</reference>
<feature type="region of interest" description="Disordered" evidence="4">
    <location>
        <begin position="115"/>
        <end position="144"/>
    </location>
</feature>
<feature type="compositionally biased region" description="Polar residues" evidence="4">
    <location>
        <begin position="394"/>
        <end position="420"/>
    </location>
</feature>
<dbReference type="GO" id="GO:0030127">
    <property type="term" value="C:COPII vesicle coat"/>
    <property type="evidence" value="ECO:0007669"/>
    <property type="project" value="TreeGrafter"/>
</dbReference>
<evidence type="ECO:0000256" key="1">
    <source>
        <dbReference type="ARBA" id="ARBA00022448"/>
    </source>
</evidence>
<dbReference type="AlphaFoldDB" id="A0A0B1SWG2"/>
<name>A0A0B1SWG2_OESDE</name>
<evidence type="ECO:0000256" key="2">
    <source>
        <dbReference type="ARBA" id="ARBA00022574"/>
    </source>
</evidence>
<evidence type="ECO:0000313" key="6">
    <source>
        <dbReference type="Proteomes" id="UP000053660"/>
    </source>
</evidence>
<keyword evidence="6" id="KW-1185">Reference proteome</keyword>
<accession>A0A0B1SWG2</accession>
<dbReference type="PANTHER" id="PTHR13923">
    <property type="entry name" value="SEC31-RELATED PROTEIN"/>
    <property type="match status" value="1"/>
</dbReference>
<dbReference type="InterPro" id="IPR040251">
    <property type="entry name" value="SEC31-like"/>
</dbReference>
<dbReference type="OrthoDB" id="542917at2759"/>
<protein>
    <submittedName>
        <fullName evidence="5">Uncharacterized protein</fullName>
    </submittedName>
</protein>
<organism evidence="5 6">
    <name type="scientific">Oesophagostomum dentatum</name>
    <name type="common">Nodular worm</name>
    <dbReference type="NCBI Taxonomy" id="61180"/>
    <lineage>
        <taxon>Eukaryota</taxon>
        <taxon>Metazoa</taxon>
        <taxon>Ecdysozoa</taxon>
        <taxon>Nematoda</taxon>
        <taxon>Chromadorea</taxon>
        <taxon>Rhabditida</taxon>
        <taxon>Rhabditina</taxon>
        <taxon>Rhabditomorpha</taxon>
        <taxon>Strongyloidea</taxon>
        <taxon>Strongylidae</taxon>
        <taxon>Oesophagostomum</taxon>
    </lineage>
</organism>
<dbReference type="EMBL" id="KN556234">
    <property type="protein sequence ID" value="KHJ88231.1"/>
    <property type="molecule type" value="Genomic_DNA"/>
</dbReference>
<feature type="non-terminal residue" evidence="5">
    <location>
        <position position="440"/>
    </location>
</feature>
<keyword evidence="1" id="KW-0813">Transport</keyword>
<evidence type="ECO:0000256" key="3">
    <source>
        <dbReference type="ARBA" id="ARBA00022737"/>
    </source>
</evidence>
<proteinExistence type="predicted"/>
<feature type="compositionally biased region" description="Pro residues" evidence="4">
    <location>
        <begin position="428"/>
        <end position="440"/>
    </location>
</feature>
<dbReference type="GO" id="GO:0007029">
    <property type="term" value="P:endoplasmic reticulum organization"/>
    <property type="evidence" value="ECO:0007669"/>
    <property type="project" value="TreeGrafter"/>
</dbReference>
<evidence type="ECO:0000313" key="5">
    <source>
        <dbReference type="EMBL" id="KHJ88231.1"/>
    </source>
</evidence>
<dbReference type="GO" id="GO:0070971">
    <property type="term" value="C:endoplasmic reticulum exit site"/>
    <property type="evidence" value="ECO:0007669"/>
    <property type="project" value="TreeGrafter"/>
</dbReference>
<dbReference type="GO" id="GO:0090110">
    <property type="term" value="P:COPII-coated vesicle cargo loading"/>
    <property type="evidence" value="ECO:0007669"/>
    <property type="project" value="TreeGrafter"/>
</dbReference>
<dbReference type="GO" id="GO:0005198">
    <property type="term" value="F:structural molecule activity"/>
    <property type="evidence" value="ECO:0007669"/>
    <property type="project" value="TreeGrafter"/>
</dbReference>
<sequence length="440" mass="49609">MAAHYKQWDDATQTWRYTVEIRKLPVNEAIYESAMELQNACDANALGPYCEDRAHATEDRNLQILWTFLAALSNKQGRREFVRILGYGTEDTTTKESRISRTSATSHEVTQLTDLMSSTNCSSPRQNGRNVDSVTDDDSTDGEVFGRQPELDWNRLDNNGWSLFDSLIEHGEEVVIDSLLEHKDYATAFMLAKDSSSLMRHVAQRYVAEQLEASQRLLSLVATESYDQLAETFPRDQWARLLALVLMRTDRARLAHTMRKIANRWISEGGQESVHAAFAAILANDVELLLSANGDYPLEERTKQAVVLQKVTGATFDAEYEKLLYDYCEKLIDAGVSDAAWRLLSTFKTKDERLLALRHDLFLICGGEERTMSKEPAYPRPKHVQEISKALSPTRPQQRTSAYSKSSPPTTASYFSSPQQRPAAPSHPGMPPLPPGPQYP</sequence>
<dbReference type="Proteomes" id="UP000053660">
    <property type="component" value="Unassembled WGS sequence"/>
</dbReference>